<evidence type="ECO:0000313" key="1">
    <source>
        <dbReference type="EMBL" id="KAF7186974.1"/>
    </source>
</evidence>
<evidence type="ECO:0000313" key="2">
    <source>
        <dbReference type="Proteomes" id="UP000660729"/>
    </source>
</evidence>
<name>A0A8H6VG81_9PEZI</name>
<reference evidence="1" key="1">
    <citation type="submission" date="2020-04" db="EMBL/GenBank/DDBJ databases">
        <title>Draft genome resource of the tomato pathogen Pseudocercospora fuligena.</title>
        <authorList>
            <person name="Zaccaron A."/>
        </authorList>
    </citation>
    <scope>NUCLEOTIDE SEQUENCE</scope>
    <source>
        <strain evidence="1">PF001</strain>
    </source>
</reference>
<dbReference type="Proteomes" id="UP000660729">
    <property type="component" value="Unassembled WGS sequence"/>
</dbReference>
<comment type="caution">
    <text evidence="1">The sequence shown here is derived from an EMBL/GenBank/DDBJ whole genome shotgun (WGS) entry which is preliminary data.</text>
</comment>
<dbReference type="AlphaFoldDB" id="A0A8H6VG81"/>
<keyword evidence="2" id="KW-1185">Reference proteome</keyword>
<accession>A0A8H6VG81</accession>
<organism evidence="1 2">
    <name type="scientific">Pseudocercospora fuligena</name>
    <dbReference type="NCBI Taxonomy" id="685502"/>
    <lineage>
        <taxon>Eukaryota</taxon>
        <taxon>Fungi</taxon>
        <taxon>Dikarya</taxon>
        <taxon>Ascomycota</taxon>
        <taxon>Pezizomycotina</taxon>
        <taxon>Dothideomycetes</taxon>
        <taxon>Dothideomycetidae</taxon>
        <taxon>Mycosphaerellales</taxon>
        <taxon>Mycosphaerellaceae</taxon>
        <taxon>Pseudocercospora</taxon>
    </lineage>
</organism>
<proteinExistence type="predicted"/>
<dbReference type="OrthoDB" id="3647606at2759"/>
<sequence length="433" mass="49774">MQDHILVSYSCTHFAVLPADVSQENYDWLFNDCQAAAETDLISRRITSHLALPQACPNPACERFRLRSLTDLIRTAESEIHAALIETRKAYLRYGKTYHLELHPLSRARRLKDPDCALAHKQFTLETRTFHNDPFFMPWRALQSGYIKIKAASQDSHTFLTFSNAKRIAKNINDCRFEISKIEYLLNQLYDGINIFQGEARSLKDDMEKRKNIVVAHMPKRSSSKTKKPKGLLGRKLERITTRFKEAKLRTDLEIELDSFRDALELDSDSIVSTFTPHDELTGKMADVAFIEFRTAKQAKEIASVTTALGDIELTKKRQLTFTKLADVSRFDIDDLRDANMIPSRSQGAIDEMRRHIRQRSKDQLSHEDRKANYAEMSGSALQEHLAKMKTADLLSRRMDHWGTKLIDKSDVNGDTRHLKHAVFPAMQHTRLG</sequence>
<dbReference type="EMBL" id="JABCIY010000241">
    <property type="protein sequence ID" value="KAF7186974.1"/>
    <property type="molecule type" value="Genomic_DNA"/>
</dbReference>
<protein>
    <submittedName>
        <fullName evidence="1">Uncharacterized protein</fullName>
    </submittedName>
</protein>
<gene>
    <name evidence="1" type="ORF">HII31_11583</name>
</gene>